<gene>
    <name evidence="2" type="ORF">GCM10023210_40470</name>
</gene>
<feature type="signal peptide" evidence="1">
    <location>
        <begin position="1"/>
        <end position="19"/>
    </location>
</feature>
<sequence length="192" mass="22615">MKLIYTVSLSLFLSVSAFGQKTEKASPKDKAVIEHFKNDYKKKNYKKFSGKMTLNDNQILFDNKIIFYDKADKITETLLKEGLIYPQLLTQFQVDKFENEDSDRTQKRFAKLQKNWKDAFEVNNIKLNNASELSFLSSDEKVKRFKVVCKDPKFPNLMVYYFELTDKNATKDTSVQDFIKNSKLTYIYQKTE</sequence>
<evidence type="ECO:0000313" key="3">
    <source>
        <dbReference type="Proteomes" id="UP001500353"/>
    </source>
</evidence>
<feature type="chain" id="PRO_5045909764" evidence="1">
    <location>
        <begin position="20"/>
        <end position="192"/>
    </location>
</feature>
<organism evidence="2 3">
    <name type="scientific">Chryseobacterium ginsengisoli</name>
    <dbReference type="NCBI Taxonomy" id="363853"/>
    <lineage>
        <taxon>Bacteria</taxon>
        <taxon>Pseudomonadati</taxon>
        <taxon>Bacteroidota</taxon>
        <taxon>Flavobacteriia</taxon>
        <taxon>Flavobacteriales</taxon>
        <taxon>Weeksellaceae</taxon>
        <taxon>Chryseobacterium group</taxon>
        <taxon>Chryseobacterium</taxon>
    </lineage>
</organism>
<dbReference type="EMBL" id="BAABHX010000009">
    <property type="protein sequence ID" value="GAA5101178.1"/>
    <property type="molecule type" value="Genomic_DNA"/>
</dbReference>
<protein>
    <submittedName>
        <fullName evidence="2">Uncharacterized protein</fullName>
    </submittedName>
</protein>
<proteinExistence type="predicted"/>
<evidence type="ECO:0000313" key="2">
    <source>
        <dbReference type="EMBL" id="GAA5101178.1"/>
    </source>
</evidence>
<dbReference type="Proteomes" id="UP001500353">
    <property type="component" value="Unassembled WGS sequence"/>
</dbReference>
<dbReference type="RefSeq" id="WP_345208060.1">
    <property type="nucleotide sequence ID" value="NZ_BAABHX010000009.1"/>
</dbReference>
<keyword evidence="3" id="KW-1185">Reference proteome</keyword>
<reference evidence="3" key="1">
    <citation type="journal article" date="2019" name="Int. J. Syst. Evol. Microbiol.">
        <title>The Global Catalogue of Microorganisms (GCM) 10K type strain sequencing project: providing services to taxonomists for standard genome sequencing and annotation.</title>
        <authorList>
            <consortium name="The Broad Institute Genomics Platform"/>
            <consortium name="The Broad Institute Genome Sequencing Center for Infectious Disease"/>
            <person name="Wu L."/>
            <person name="Ma J."/>
        </authorList>
    </citation>
    <scope>NUCLEOTIDE SEQUENCE [LARGE SCALE GENOMIC DNA]</scope>
    <source>
        <strain evidence="3">JCM 18019</strain>
    </source>
</reference>
<name>A0ABP9MVJ1_9FLAO</name>
<accession>A0ABP9MVJ1</accession>
<keyword evidence="1" id="KW-0732">Signal</keyword>
<evidence type="ECO:0000256" key="1">
    <source>
        <dbReference type="SAM" id="SignalP"/>
    </source>
</evidence>
<comment type="caution">
    <text evidence="2">The sequence shown here is derived from an EMBL/GenBank/DDBJ whole genome shotgun (WGS) entry which is preliminary data.</text>
</comment>